<keyword evidence="1" id="KW-1133">Transmembrane helix</keyword>
<protein>
    <submittedName>
        <fullName evidence="2">Uncharacterized protein</fullName>
    </submittedName>
</protein>
<keyword evidence="1" id="KW-0472">Membrane</keyword>
<evidence type="ECO:0000313" key="3">
    <source>
        <dbReference type="Proteomes" id="UP000287188"/>
    </source>
</evidence>
<gene>
    <name evidence="2" type="ORF">KDK_30060</name>
</gene>
<dbReference type="OrthoDB" id="163950at2"/>
<keyword evidence="3" id="KW-1185">Reference proteome</keyword>
<accession>A0A402AJD3</accession>
<organism evidence="2 3">
    <name type="scientific">Dictyobacter kobayashii</name>
    <dbReference type="NCBI Taxonomy" id="2014872"/>
    <lineage>
        <taxon>Bacteria</taxon>
        <taxon>Bacillati</taxon>
        <taxon>Chloroflexota</taxon>
        <taxon>Ktedonobacteria</taxon>
        <taxon>Ktedonobacterales</taxon>
        <taxon>Dictyobacteraceae</taxon>
        <taxon>Dictyobacter</taxon>
    </lineage>
</organism>
<name>A0A402AJD3_9CHLR</name>
<keyword evidence="1" id="KW-0812">Transmembrane</keyword>
<dbReference type="RefSeq" id="WP_126551055.1">
    <property type="nucleotide sequence ID" value="NZ_BIFS01000001.1"/>
</dbReference>
<proteinExistence type="predicted"/>
<evidence type="ECO:0000313" key="2">
    <source>
        <dbReference type="EMBL" id="GCE19206.1"/>
    </source>
</evidence>
<dbReference type="AlphaFoldDB" id="A0A402AJD3"/>
<comment type="caution">
    <text evidence="2">The sequence shown here is derived from an EMBL/GenBank/DDBJ whole genome shotgun (WGS) entry which is preliminary data.</text>
</comment>
<reference evidence="3" key="1">
    <citation type="submission" date="2018-12" db="EMBL/GenBank/DDBJ databases">
        <title>Tengunoibacter tsumagoiensis gen. nov., sp. nov., Dictyobacter kobayashii sp. nov., D. alpinus sp. nov., and D. joshuensis sp. nov. and description of Dictyobacteraceae fam. nov. within the order Ktedonobacterales isolated from Tengu-no-mugimeshi.</title>
        <authorList>
            <person name="Wang C.M."/>
            <person name="Zheng Y."/>
            <person name="Sakai Y."/>
            <person name="Toyoda A."/>
            <person name="Minakuchi Y."/>
            <person name="Abe K."/>
            <person name="Yokota A."/>
            <person name="Yabe S."/>
        </authorList>
    </citation>
    <scope>NUCLEOTIDE SEQUENCE [LARGE SCALE GENOMIC DNA]</scope>
    <source>
        <strain evidence="3">Uno11</strain>
    </source>
</reference>
<feature type="transmembrane region" description="Helical" evidence="1">
    <location>
        <begin position="114"/>
        <end position="136"/>
    </location>
</feature>
<evidence type="ECO:0000256" key="1">
    <source>
        <dbReference type="SAM" id="Phobius"/>
    </source>
</evidence>
<sequence length="139" mass="15465">MNATLCPITDLDLEVCDLSVAIEDEYDTTPMTVVTLPQQQPVDEELLYAGFEEALSNRLCQWKRLSDGSLNSIPRSPVAPVSEAVSVMSVVPVTEPLLNDQVIALLRHNWQRSIIFVCLALMLILMGFDIMGMLVLSMR</sequence>
<dbReference type="EMBL" id="BIFS01000001">
    <property type="protein sequence ID" value="GCE19206.1"/>
    <property type="molecule type" value="Genomic_DNA"/>
</dbReference>
<dbReference type="Proteomes" id="UP000287188">
    <property type="component" value="Unassembled WGS sequence"/>
</dbReference>